<dbReference type="EMBL" id="JAYMGO010000013">
    <property type="protein sequence ID" value="KAL1262726.1"/>
    <property type="molecule type" value="Genomic_DNA"/>
</dbReference>
<gene>
    <name evidence="1" type="ORF">QQF64_005465</name>
</gene>
<name>A0ABR3MEK9_9TELE</name>
<evidence type="ECO:0000313" key="1">
    <source>
        <dbReference type="EMBL" id="KAL1262726.1"/>
    </source>
</evidence>
<protein>
    <submittedName>
        <fullName evidence="1">Uncharacterized protein</fullName>
    </submittedName>
</protein>
<proteinExistence type="predicted"/>
<organism evidence="1 2">
    <name type="scientific">Cirrhinus molitorella</name>
    <name type="common">mud carp</name>
    <dbReference type="NCBI Taxonomy" id="172907"/>
    <lineage>
        <taxon>Eukaryota</taxon>
        <taxon>Metazoa</taxon>
        <taxon>Chordata</taxon>
        <taxon>Craniata</taxon>
        <taxon>Vertebrata</taxon>
        <taxon>Euteleostomi</taxon>
        <taxon>Actinopterygii</taxon>
        <taxon>Neopterygii</taxon>
        <taxon>Teleostei</taxon>
        <taxon>Ostariophysi</taxon>
        <taxon>Cypriniformes</taxon>
        <taxon>Cyprinidae</taxon>
        <taxon>Labeoninae</taxon>
        <taxon>Labeonini</taxon>
        <taxon>Cirrhinus</taxon>
    </lineage>
</organism>
<sequence length="72" mass="8270">MENWLCFIRPNLFSLKCGIYPRTARSSAMLQTNESLTSVTLRLLCWRTTSETYIMDGICDFIISAAIDNLQM</sequence>
<reference evidence="1 2" key="1">
    <citation type="submission" date="2023-09" db="EMBL/GenBank/DDBJ databases">
        <authorList>
            <person name="Wang M."/>
        </authorList>
    </citation>
    <scope>NUCLEOTIDE SEQUENCE [LARGE SCALE GENOMIC DNA]</scope>
    <source>
        <strain evidence="1">GT-2023</strain>
        <tissue evidence="1">Liver</tissue>
    </source>
</reference>
<comment type="caution">
    <text evidence="1">The sequence shown here is derived from an EMBL/GenBank/DDBJ whole genome shotgun (WGS) entry which is preliminary data.</text>
</comment>
<evidence type="ECO:0000313" key="2">
    <source>
        <dbReference type="Proteomes" id="UP001558613"/>
    </source>
</evidence>
<accession>A0ABR3MEK9</accession>
<keyword evidence="2" id="KW-1185">Reference proteome</keyword>
<dbReference type="Proteomes" id="UP001558613">
    <property type="component" value="Unassembled WGS sequence"/>
</dbReference>